<evidence type="ECO:0000259" key="6">
    <source>
        <dbReference type="Pfam" id="PF00501"/>
    </source>
</evidence>
<evidence type="ECO:0000256" key="5">
    <source>
        <dbReference type="SAM" id="Phobius"/>
    </source>
</evidence>
<keyword evidence="5" id="KW-0472">Membrane</keyword>
<feature type="transmembrane region" description="Helical" evidence="5">
    <location>
        <begin position="251"/>
        <end position="275"/>
    </location>
</feature>
<dbReference type="InterPro" id="IPR025110">
    <property type="entry name" value="AMP-bd_C"/>
</dbReference>
<dbReference type="InterPro" id="IPR000873">
    <property type="entry name" value="AMP-dep_synth/lig_dom"/>
</dbReference>
<keyword evidence="5" id="KW-1133">Transmembrane helix</keyword>
<evidence type="ECO:0000256" key="2">
    <source>
        <dbReference type="ARBA" id="ARBA00006432"/>
    </source>
</evidence>
<dbReference type="GO" id="GO:0005777">
    <property type="term" value="C:peroxisome"/>
    <property type="evidence" value="ECO:0007669"/>
    <property type="project" value="UniProtKB-SubCell"/>
</dbReference>
<dbReference type="InterPro" id="IPR042099">
    <property type="entry name" value="ANL_N_sf"/>
</dbReference>
<dbReference type="Gene3D" id="3.30.300.30">
    <property type="match status" value="1"/>
</dbReference>
<dbReference type="Gene3D" id="3.40.50.12780">
    <property type="entry name" value="N-terminal domain of ligase-like"/>
    <property type="match status" value="1"/>
</dbReference>
<reference evidence="10" key="1">
    <citation type="submission" date="2016-04" db="UniProtKB">
        <authorList>
            <consortium name="WormBaseParasite"/>
        </authorList>
    </citation>
    <scope>IDENTIFICATION</scope>
</reference>
<proteinExistence type="inferred from homology"/>
<dbReference type="Pfam" id="PF00501">
    <property type="entry name" value="AMP-binding"/>
    <property type="match status" value="1"/>
</dbReference>
<dbReference type="STRING" id="51028.A0A158Q970"/>
<feature type="transmembrane region" description="Helical" evidence="5">
    <location>
        <begin position="287"/>
        <end position="310"/>
    </location>
</feature>
<dbReference type="PANTHER" id="PTHR24096:SF149">
    <property type="entry name" value="AMP-BINDING DOMAIN-CONTAINING PROTEIN-RELATED"/>
    <property type="match status" value="1"/>
</dbReference>
<evidence type="ECO:0000256" key="1">
    <source>
        <dbReference type="ARBA" id="ARBA00004275"/>
    </source>
</evidence>
<dbReference type="OrthoDB" id="10253869at2759"/>
<dbReference type="Proteomes" id="UP000274131">
    <property type="component" value="Unassembled WGS sequence"/>
</dbReference>
<comment type="similarity">
    <text evidence="2">Belongs to the ATP-dependent AMP-binding enzyme family.</text>
</comment>
<reference evidence="8 9" key="2">
    <citation type="submission" date="2018-10" db="EMBL/GenBank/DDBJ databases">
        <authorList>
            <consortium name="Pathogen Informatics"/>
        </authorList>
    </citation>
    <scope>NUCLEOTIDE SEQUENCE [LARGE SCALE GENOMIC DNA]</scope>
</reference>
<accession>A0A158Q970</accession>
<evidence type="ECO:0000259" key="7">
    <source>
        <dbReference type="Pfam" id="PF13193"/>
    </source>
</evidence>
<dbReference type="InterPro" id="IPR020845">
    <property type="entry name" value="AMP-binding_CS"/>
</dbReference>
<dbReference type="AlphaFoldDB" id="A0A158Q970"/>
<organism evidence="10">
    <name type="scientific">Enterobius vermicularis</name>
    <name type="common">Human pinworm</name>
    <dbReference type="NCBI Taxonomy" id="51028"/>
    <lineage>
        <taxon>Eukaryota</taxon>
        <taxon>Metazoa</taxon>
        <taxon>Ecdysozoa</taxon>
        <taxon>Nematoda</taxon>
        <taxon>Chromadorea</taxon>
        <taxon>Rhabditida</taxon>
        <taxon>Spirurina</taxon>
        <taxon>Oxyuridomorpha</taxon>
        <taxon>Oxyuroidea</taxon>
        <taxon>Oxyuridae</taxon>
        <taxon>Enterobius</taxon>
    </lineage>
</organism>
<keyword evidence="5" id="KW-0812">Transmembrane</keyword>
<sequence length="563" mass="62431">MDRERPLHVPTSHDAICNLYDEDHITANSFRASNVSEDESFCSYFLGLIKQFKDCRALTDPDTGVCLNYEQFVRAVVEMLDALRRIGIQKGEVIGTLCGNSTEFIIFCLAALGLGSAVLPLNPAYTSNEIDKYFLQANVHWVLTELQYFDKLCTTKLSRSEAVFIVLDASDTTIRYYGLLEYLNALPECKLQQPYQFAKGAFIFYSSGTSGPPKAVVIGNKQLISTVKTARTAPRISHGKYQLPQIDQDDVVYGVLPYFHAGGLLTTLCMLAVGANTIVNGKFNENLFFNTIVAFKVTILNIVPSLLLIIDKWDEEKFSQLSCMRYIFVGSSKTNPRLVKTVAEKSKIKIIELYGSTETGIINFIHPVNCQTKEGSCGIPIYGVQAKVVNVECGKECGPSEIGELWLQAPTVMEHYLEGVISNQKNIIPPSKTTEGEDSWFHTGDLAYYDNEKFFYITGKVKEVIKVRGWQVSPYELEEELMKINAVMDCAVIGVPDAINGQLPKAYVVLKPGATISEAEINSYMSGRVSSYKQLTGGITFVSSLPKTPSGKTAKHLITKCLD</sequence>
<dbReference type="SUPFAM" id="SSF56801">
    <property type="entry name" value="Acetyl-CoA synthetase-like"/>
    <property type="match status" value="1"/>
</dbReference>
<evidence type="ECO:0000256" key="4">
    <source>
        <dbReference type="ARBA" id="ARBA00023140"/>
    </source>
</evidence>
<dbReference type="PROSITE" id="PS00455">
    <property type="entry name" value="AMP_BINDING"/>
    <property type="match status" value="1"/>
</dbReference>
<keyword evidence="4" id="KW-0576">Peroxisome</keyword>
<evidence type="ECO:0000313" key="8">
    <source>
        <dbReference type="EMBL" id="VDD85775.1"/>
    </source>
</evidence>
<keyword evidence="9" id="KW-1185">Reference proteome</keyword>
<feature type="domain" description="AMP-dependent synthetase/ligase" evidence="6">
    <location>
        <begin position="50"/>
        <end position="417"/>
    </location>
</feature>
<comment type="subcellular location">
    <subcellularLocation>
        <location evidence="1">Peroxisome</location>
    </subcellularLocation>
</comment>
<protein>
    <submittedName>
        <fullName evidence="10">4-coumarate--CoA ligase 1-like</fullName>
    </submittedName>
</protein>
<dbReference type="PANTHER" id="PTHR24096">
    <property type="entry name" value="LONG-CHAIN-FATTY-ACID--COA LIGASE"/>
    <property type="match status" value="1"/>
</dbReference>
<dbReference type="InterPro" id="IPR045851">
    <property type="entry name" value="AMP-bd_C_sf"/>
</dbReference>
<gene>
    <name evidence="8" type="ORF">EVEC_LOCUS918</name>
</gene>
<evidence type="ECO:0000256" key="3">
    <source>
        <dbReference type="ARBA" id="ARBA00022598"/>
    </source>
</evidence>
<feature type="domain" description="AMP-binding enzyme C-terminal" evidence="7">
    <location>
        <begin position="476"/>
        <end position="552"/>
    </location>
</feature>
<dbReference type="EMBL" id="UXUI01007149">
    <property type="protein sequence ID" value="VDD85775.1"/>
    <property type="molecule type" value="Genomic_DNA"/>
</dbReference>
<dbReference type="GO" id="GO:0016405">
    <property type="term" value="F:CoA-ligase activity"/>
    <property type="evidence" value="ECO:0007669"/>
    <property type="project" value="TreeGrafter"/>
</dbReference>
<keyword evidence="3" id="KW-0436">Ligase</keyword>
<evidence type="ECO:0000313" key="10">
    <source>
        <dbReference type="WBParaSite" id="EVEC_0000121001-mRNA-1"/>
    </source>
</evidence>
<evidence type="ECO:0000313" key="9">
    <source>
        <dbReference type="Proteomes" id="UP000274131"/>
    </source>
</evidence>
<name>A0A158Q970_ENTVE</name>
<dbReference type="Pfam" id="PF13193">
    <property type="entry name" value="AMP-binding_C"/>
    <property type="match status" value="1"/>
</dbReference>
<dbReference type="WBParaSite" id="EVEC_0000121001-mRNA-1">
    <property type="protein sequence ID" value="EVEC_0000121001-mRNA-1"/>
    <property type="gene ID" value="EVEC_0000121001"/>
</dbReference>